<proteinExistence type="predicted"/>
<reference evidence="1 2" key="1">
    <citation type="journal article" date="2023" name="Sci. Data">
        <title>Genome assembly of the Korean intertidal mud-creeper Batillaria attramentaria.</title>
        <authorList>
            <person name="Patra A.K."/>
            <person name="Ho P.T."/>
            <person name="Jun S."/>
            <person name="Lee S.J."/>
            <person name="Kim Y."/>
            <person name="Won Y.J."/>
        </authorList>
    </citation>
    <scope>NUCLEOTIDE SEQUENCE [LARGE SCALE GENOMIC DNA]</scope>
    <source>
        <strain evidence="1">Wonlab-2016</strain>
    </source>
</reference>
<name>A0ABD0JCR1_9CAEN</name>
<gene>
    <name evidence="1" type="ORF">BaRGS_00036063</name>
</gene>
<dbReference type="EMBL" id="JACVVK020000499">
    <property type="protein sequence ID" value="KAK7469900.1"/>
    <property type="molecule type" value="Genomic_DNA"/>
</dbReference>
<feature type="non-terminal residue" evidence="1">
    <location>
        <position position="1"/>
    </location>
</feature>
<comment type="caution">
    <text evidence="1">The sequence shown here is derived from an EMBL/GenBank/DDBJ whole genome shotgun (WGS) entry which is preliminary data.</text>
</comment>
<organism evidence="1 2">
    <name type="scientific">Batillaria attramentaria</name>
    <dbReference type="NCBI Taxonomy" id="370345"/>
    <lineage>
        <taxon>Eukaryota</taxon>
        <taxon>Metazoa</taxon>
        <taxon>Spiralia</taxon>
        <taxon>Lophotrochozoa</taxon>
        <taxon>Mollusca</taxon>
        <taxon>Gastropoda</taxon>
        <taxon>Caenogastropoda</taxon>
        <taxon>Sorbeoconcha</taxon>
        <taxon>Cerithioidea</taxon>
        <taxon>Batillariidae</taxon>
        <taxon>Batillaria</taxon>
    </lineage>
</organism>
<dbReference type="AlphaFoldDB" id="A0ABD0JCR1"/>
<evidence type="ECO:0000313" key="2">
    <source>
        <dbReference type="Proteomes" id="UP001519460"/>
    </source>
</evidence>
<accession>A0ABD0JCR1</accession>
<sequence>FPTTALLAGPRAVKHLYQLPINDFRTNYTPEKEIPTPMNMRTEQIEARFRMDLTVPPATLSLQLHANNSSSHGLPEKD</sequence>
<keyword evidence="2" id="KW-1185">Reference proteome</keyword>
<evidence type="ECO:0000313" key="1">
    <source>
        <dbReference type="EMBL" id="KAK7469900.1"/>
    </source>
</evidence>
<protein>
    <submittedName>
        <fullName evidence="1">Uncharacterized protein</fullName>
    </submittedName>
</protein>
<dbReference type="Proteomes" id="UP001519460">
    <property type="component" value="Unassembled WGS sequence"/>
</dbReference>